<feature type="domain" description="Thioredoxin" evidence="5">
    <location>
        <begin position="355"/>
        <end position="504"/>
    </location>
</feature>
<evidence type="ECO:0000256" key="1">
    <source>
        <dbReference type="ARBA" id="ARBA00004196"/>
    </source>
</evidence>
<evidence type="ECO:0000313" key="6">
    <source>
        <dbReference type="EMBL" id="SEL60926.1"/>
    </source>
</evidence>
<dbReference type="PANTHER" id="PTHR42852:SF6">
    <property type="entry name" value="THIOL:DISULFIDE INTERCHANGE PROTEIN DSBE"/>
    <property type="match status" value="1"/>
</dbReference>
<dbReference type="GO" id="GO:0030313">
    <property type="term" value="C:cell envelope"/>
    <property type="evidence" value="ECO:0007669"/>
    <property type="project" value="UniProtKB-SubCell"/>
</dbReference>
<dbReference type="InterPro" id="IPR012336">
    <property type="entry name" value="Thioredoxin-like_fold"/>
</dbReference>
<dbReference type="STRING" id="332977.SAMN05421740_107178"/>
<dbReference type="InterPro" id="IPR036249">
    <property type="entry name" value="Thioredoxin-like_sf"/>
</dbReference>
<comment type="subcellular location">
    <subcellularLocation>
        <location evidence="1">Cell envelope</location>
    </subcellularLocation>
</comment>
<evidence type="ECO:0000256" key="3">
    <source>
        <dbReference type="ARBA" id="ARBA00023157"/>
    </source>
</evidence>
<evidence type="ECO:0000259" key="5">
    <source>
        <dbReference type="PROSITE" id="PS51352"/>
    </source>
</evidence>
<dbReference type="Pfam" id="PF13905">
    <property type="entry name" value="Thioredoxin_8"/>
    <property type="match status" value="1"/>
</dbReference>
<dbReference type="PANTHER" id="PTHR42852">
    <property type="entry name" value="THIOL:DISULFIDE INTERCHANGE PROTEIN DSBE"/>
    <property type="match status" value="1"/>
</dbReference>
<gene>
    <name evidence="6" type="ORF">SAMN05421740_107178</name>
</gene>
<dbReference type="InterPro" id="IPR050553">
    <property type="entry name" value="Thioredoxin_ResA/DsbE_sf"/>
</dbReference>
<keyword evidence="2" id="KW-0201">Cytochrome c-type biogenesis</keyword>
<dbReference type="PROSITE" id="PS51352">
    <property type="entry name" value="THIOREDOXIN_2"/>
    <property type="match status" value="1"/>
</dbReference>
<evidence type="ECO:0000256" key="4">
    <source>
        <dbReference type="ARBA" id="ARBA00023284"/>
    </source>
</evidence>
<reference evidence="7" key="1">
    <citation type="submission" date="2016-10" db="EMBL/GenBank/DDBJ databases">
        <authorList>
            <person name="Varghese N."/>
            <person name="Submissions S."/>
        </authorList>
    </citation>
    <scope>NUCLEOTIDE SEQUENCE [LARGE SCALE GENOMIC DNA]</scope>
    <source>
        <strain evidence="7">Jip14</strain>
    </source>
</reference>
<dbReference type="Gene3D" id="3.40.30.10">
    <property type="entry name" value="Glutaredoxin"/>
    <property type="match status" value="1"/>
</dbReference>
<sequence>MFVSCFSREESKHSKTENHEQDILQASLSISLKPGERAIFNVFDVYRRSIALKNATTKDSLFEEKIWIDKPLLLVSGNVLVVPDGDPILRIYGLLLSPGDSVVLDRHDDGALSMHYSSGLPNFVDSLIVVPKDFYEHDGKRQQKRLAEIGVAGITQDIDAAFQKNETAIAALAMPEVKARLLSSLNSNIKYTAIAHLLADPAVASSGLTDSLYEDLFQHMDEIRSIDATTKGTIFGALIAYNAKKQHGDVDKTDMWEAAAYADQQLKQTDMYKQHLVSAVAGTFVHSPKEITAINKELQSIHTQDPFLDTLYQLTNILSATFTDFSQAKAALKAFAGGRYRFIIEDNEQSANHEMKVITDLPPVELHDFAGNKSDFKRIVMNKDYMLTLVDLWASWCVPCIMEMPDLKKTAEKFRDKPIRFLAISIDKEEDVDKWVAVAKKNAIYNKPNQYRLANFRESPLTKLLNIRNIPRYLVINNEGRVLDEDFYRPSESSFELELLKLLD</sequence>
<proteinExistence type="predicted"/>
<keyword evidence="7" id="KW-1185">Reference proteome</keyword>
<name>A0A1H7RL06_9SPHI</name>
<dbReference type="GO" id="GO:0017004">
    <property type="term" value="P:cytochrome complex assembly"/>
    <property type="evidence" value="ECO:0007669"/>
    <property type="project" value="UniProtKB-KW"/>
</dbReference>
<keyword evidence="3" id="KW-1015">Disulfide bond</keyword>
<protein>
    <submittedName>
        <fullName evidence="6">Thiol-disulfide isomerase or thioredoxin</fullName>
    </submittedName>
</protein>
<accession>A0A1H7RL06</accession>
<dbReference type="Proteomes" id="UP000198916">
    <property type="component" value="Unassembled WGS sequence"/>
</dbReference>
<evidence type="ECO:0000256" key="2">
    <source>
        <dbReference type="ARBA" id="ARBA00022748"/>
    </source>
</evidence>
<dbReference type="InterPro" id="IPR013766">
    <property type="entry name" value="Thioredoxin_domain"/>
</dbReference>
<dbReference type="CDD" id="cd02966">
    <property type="entry name" value="TlpA_like_family"/>
    <property type="match status" value="1"/>
</dbReference>
<evidence type="ECO:0000313" key="7">
    <source>
        <dbReference type="Proteomes" id="UP000198916"/>
    </source>
</evidence>
<dbReference type="EMBL" id="FNZR01000007">
    <property type="protein sequence ID" value="SEL60926.1"/>
    <property type="molecule type" value="Genomic_DNA"/>
</dbReference>
<dbReference type="AlphaFoldDB" id="A0A1H7RL06"/>
<organism evidence="6 7">
    <name type="scientific">Parapedobacter koreensis</name>
    <dbReference type="NCBI Taxonomy" id="332977"/>
    <lineage>
        <taxon>Bacteria</taxon>
        <taxon>Pseudomonadati</taxon>
        <taxon>Bacteroidota</taxon>
        <taxon>Sphingobacteriia</taxon>
        <taxon>Sphingobacteriales</taxon>
        <taxon>Sphingobacteriaceae</taxon>
        <taxon>Parapedobacter</taxon>
    </lineage>
</organism>
<dbReference type="SUPFAM" id="SSF52833">
    <property type="entry name" value="Thioredoxin-like"/>
    <property type="match status" value="1"/>
</dbReference>
<keyword evidence="4" id="KW-0676">Redox-active center</keyword>
<keyword evidence="6" id="KW-0413">Isomerase</keyword>
<dbReference type="GO" id="GO:0016853">
    <property type="term" value="F:isomerase activity"/>
    <property type="evidence" value="ECO:0007669"/>
    <property type="project" value="UniProtKB-KW"/>
</dbReference>